<keyword evidence="5 8" id="KW-0812">Transmembrane</keyword>
<protein>
    <submittedName>
        <fullName evidence="9">Fe(3+)-hydroxamate ABC transporter permease FhuB</fullName>
    </submittedName>
</protein>
<dbReference type="GO" id="GO:0005886">
    <property type="term" value="C:plasma membrane"/>
    <property type="evidence" value="ECO:0007669"/>
    <property type="project" value="UniProtKB-SubCell"/>
</dbReference>
<feature type="transmembrane region" description="Helical" evidence="8">
    <location>
        <begin position="447"/>
        <end position="466"/>
    </location>
</feature>
<feature type="transmembrane region" description="Helical" evidence="8">
    <location>
        <begin position="240"/>
        <end position="266"/>
    </location>
</feature>
<feature type="transmembrane region" description="Helical" evidence="8">
    <location>
        <begin position="305"/>
        <end position="324"/>
    </location>
</feature>
<feature type="transmembrane region" description="Helical" evidence="8">
    <location>
        <begin position="567"/>
        <end position="589"/>
    </location>
</feature>
<feature type="transmembrane region" description="Helical" evidence="8">
    <location>
        <begin position="278"/>
        <end position="299"/>
    </location>
</feature>
<feature type="transmembrane region" description="Helical" evidence="8">
    <location>
        <begin position="350"/>
        <end position="372"/>
    </location>
</feature>
<keyword evidence="3" id="KW-0813">Transport</keyword>
<gene>
    <name evidence="9" type="primary">fhuB</name>
    <name evidence="9" type="ORF">GR212_19115</name>
</gene>
<feature type="transmembrane region" description="Helical" evidence="8">
    <location>
        <begin position="478"/>
        <end position="497"/>
    </location>
</feature>
<sequence length="658" mass="68924">MTHVRHPLRLVSIGLLLASLSLAFSLYGASQTLDPHLWWQAARAPDLHSIPQLTLHYSFLPRIAAAVLVGAGLALAGVLMQLILRNPAAEPATLGVAAGAFLALSLATLWAPSVIHAGRTGLAFAGGALAGLLVFGLAWRSRFAAQVLLLAGLMTSLYAGAINTLLIMLNGGLIKLFIWGSGSLAMQDWSIVLYLLPRLLPACLLSLLLIRPIAVLTISDEAAASLGVSPWMIRLAGLSLAVWIASVCVAGVGVIGFVGLAAPEIVRRCGYQRVHEQLLAAPIFGALLLWLTDQVFQLLPTASEIPAGAATAFLGAPLLLWLVARRKQIRPIIATQIAASSDRVRAQGPMLAVILAVAVAAVCLSFLIGRGLHGWTFTGLSSPEATLFWRGPRMAAAAAAAVLMAIAGCIVQRLTSNPLASPELLGVSSGSALGVIVALLIPGTGAAMSVSLSMAGGGAILFLLLLFGHRKAFAPHDLFMFGIALTTWVSAFVSLLLASGDPRMFDLLRWLNGSTFLATPIDAIVLCGCAVLALALLPFFSRWLTLLPLGSSTPAALGMPLTRGRGLLLAFSCILVGLSVLMIGPLSFVGLMAPHTARMLGFRRPMMEMAAASAIGAVVMILADWLGRILLFPNQIPAGLIATLIAAPYLFVLMTRRS</sequence>
<feature type="transmembrane region" description="Helical" evidence="8">
    <location>
        <begin position="121"/>
        <end position="140"/>
    </location>
</feature>
<dbReference type="EMBL" id="WUEY01000008">
    <property type="protein sequence ID" value="NEI71698.1"/>
    <property type="molecule type" value="Genomic_DNA"/>
</dbReference>
<comment type="caution">
    <text evidence="9">The sequence shown here is derived from an EMBL/GenBank/DDBJ whole genome shotgun (WGS) entry which is preliminary data.</text>
</comment>
<feature type="transmembrane region" description="Helical" evidence="8">
    <location>
        <begin position="96"/>
        <end position="115"/>
    </location>
</feature>
<dbReference type="GO" id="GO:0033214">
    <property type="term" value="P:siderophore-iron import into cell"/>
    <property type="evidence" value="ECO:0007669"/>
    <property type="project" value="TreeGrafter"/>
</dbReference>
<feature type="transmembrane region" description="Helical" evidence="8">
    <location>
        <begin position="423"/>
        <end position="441"/>
    </location>
</feature>
<dbReference type="InterPro" id="IPR000522">
    <property type="entry name" value="ABC_transptr_permease_BtuC"/>
</dbReference>
<feature type="transmembrane region" description="Helical" evidence="8">
    <location>
        <begin position="610"/>
        <end position="630"/>
    </location>
</feature>
<dbReference type="PANTHER" id="PTHR30472:SF37">
    <property type="entry name" value="FE(3+) DICITRATE TRANSPORT SYSTEM PERMEASE PROTEIN FECD-RELATED"/>
    <property type="match status" value="1"/>
</dbReference>
<feature type="transmembrane region" description="Helical" evidence="8">
    <location>
        <begin position="63"/>
        <end position="84"/>
    </location>
</feature>
<evidence type="ECO:0000256" key="3">
    <source>
        <dbReference type="ARBA" id="ARBA00022448"/>
    </source>
</evidence>
<comment type="subcellular location">
    <subcellularLocation>
        <location evidence="1">Cell membrane</location>
        <topology evidence="1">Multi-pass membrane protein</topology>
    </subcellularLocation>
</comment>
<dbReference type="AlphaFoldDB" id="A0A6L9UB24"/>
<dbReference type="CDD" id="cd06550">
    <property type="entry name" value="TM_ABC_iron-siderophores_like"/>
    <property type="match status" value="2"/>
</dbReference>
<keyword evidence="6 8" id="KW-1133">Transmembrane helix</keyword>
<feature type="transmembrane region" description="Helical" evidence="8">
    <location>
        <begin position="543"/>
        <end position="561"/>
    </location>
</feature>
<reference evidence="9 10" key="1">
    <citation type="submission" date="2019-12" db="EMBL/GenBank/DDBJ databases">
        <title>Rhizobium genotypes associated with high levels of biological nitrogen fixation by grain legumes in a temperate-maritime cropping system.</title>
        <authorList>
            <person name="Maluk M."/>
            <person name="Francesc Ferrando Molina F."/>
            <person name="Lopez Del Egido L."/>
            <person name="Lafos M."/>
            <person name="Langarica-Fuentes A."/>
            <person name="Gebre Yohannes G."/>
            <person name="Young M.W."/>
            <person name="Martin P."/>
            <person name="Gantlett R."/>
            <person name="Kenicer G."/>
            <person name="Hawes C."/>
            <person name="Begg G.S."/>
            <person name="Quilliam R.S."/>
            <person name="Squire G.R."/>
            <person name="Poole P.S."/>
            <person name="Young P.W."/>
            <person name="Iannetta P.M."/>
            <person name="James E.K."/>
        </authorList>
    </citation>
    <scope>NUCLEOTIDE SEQUENCE [LARGE SCALE GENOMIC DNA]</scope>
    <source>
        <strain evidence="9 10">JHI1118</strain>
    </source>
</reference>
<feature type="transmembrane region" description="Helical" evidence="8">
    <location>
        <begin position="147"/>
        <end position="170"/>
    </location>
</feature>
<evidence type="ECO:0000313" key="10">
    <source>
        <dbReference type="Proteomes" id="UP000483035"/>
    </source>
</evidence>
<dbReference type="SUPFAM" id="SSF81345">
    <property type="entry name" value="ABC transporter involved in vitamin B12 uptake, BtuC"/>
    <property type="match status" value="2"/>
</dbReference>
<evidence type="ECO:0000256" key="4">
    <source>
        <dbReference type="ARBA" id="ARBA00022475"/>
    </source>
</evidence>
<proteinExistence type="inferred from homology"/>
<dbReference type="RefSeq" id="WP_163988300.1">
    <property type="nucleotide sequence ID" value="NZ_WUEY01000008.1"/>
</dbReference>
<evidence type="ECO:0000256" key="1">
    <source>
        <dbReference type="ARBA" id="ARBA00004651"/>
    </source>
</evidence>
<dbReference type="PANTHER" id="PTHR30472">
    <property type="entry name" value="FERRIC ENTEROBACTIN TRANSPORT SYSTEM PERMEASE PROTEIN"/>
    <property type="match status" value="1"/>
</dbReference>
<dbReference type="Gene3D" id="1.10.3470.10">
    <property type="entry name" value="ABC transporter involved in vitamin B12 uptake, BtuC"/>
    <property type="match status" value="2"/>
</dbReference>
<name>A0A6L9UB24_9HYPH</name>
<evidence type="ECO:0000313" key="9">
    <source>
        <dbReference type="EMBL" id="NEI71698.1"/>
    </source>
</evidence>
<dbReference type="GO" id="GO:0022857">
    <property type="term" value="F:transmembrane transporter activity"/>
    <property type="evidence" value="ECO:0007669"/>
    <property type="project" value="InterPro"/>
</dbReference>
<accession>A0A6L9UB24</accession>
<evidence type="ECO:0000256" key="7">
    <source>
        <dbReference type="ARBA" id="ARBA00023136"/>
    </source>
</evidence>
<evidence type="ECO:0000256" key="6">
    <source>
        <dbReference type="ARBA" id="ARBA00022989"/>
    </source>
</evidence>
<evidence type="ECO:0000256" key="2">
    <source>
        <dbReference type="ARBA" id="ARBA00007935"/>
    </source>
</evidence>
<dbReference type="NCBIfam" id="NF007866">
    <property type="entry name" value="PRK10577.1-2"/>
    <property type="match status" value="1"/>
</dbReference>
<feature type="transmembrane region" description="Helical" evidence="8">
    <location>
        <begin position="636"/>
        <end position="654"/>
    </location>
</feature>
<keyword evidence="4" id="KW-1003">Cell membrane</keyword>
<keyword evidence="7 8" id="KW-0472">Membrane</keyword>
<comment type="similarity">
    <text evidence="2">Belongs to the binding-protein-dependent transport system permease family. FecCD subfamily.</text>
</comment>
<organism evidence="9 10">
    <name type="scientific">Rhizobium lusitanum</name>
    <dbReference type="NCBI Taxonomy" id="293958"/>
    <lineage>
        <taxon>Bacteria</taxon>
        <taxon>Pseudomonadati</taxon>
        <taxon>Pseudomonadota</taxon>
        <taxon>Alphaproteobacteria</taxon>
        <taxon>Hyphomicrobiales</taxon>
        <taxon>Rhizobiaceae</taxon>
        <taxon>Rhizobium/Agrobacterium group</taxon>
        <taxon>Rhizobium</taxon>
    </lineage>
</organism>
<dbReference type="InterPro" id="IPR037294">
    <property type="entry name" value="ABC_BtuC-like"/>
</dbReference>
<evidence type="ECO:0000256" key="8">
    <source>
        <dbReference type="SAM" id="Phobius"/>
    </source>
</evidence>
<evidence type="ECO:0000256" key="5">
    <source>
        <dbReference type="ARBA" id="ARBA00022692"/>
    </source>
</evidence>
<dbReference type="Pfam" id="PF01032">
    <property type="entry name" value="FecCD"/>
    <property type="match status" value="2"/>
</dbReference>
<dbReference type="Proteomes" id="UP000483035">
    <property type="component" value="Unassembled WGS sequence"/>
</dbReference>
<feature type="transmembrane region" description="Helical" evidence="8">
    <location>
        <begin position="392"/>
        <end position="411"/>
    </location>
</feature>
<feature type="transmembrane region" description="Helical" evidence="8">
    <location>
        <begin position="517"/>
        <end position="536"/>
    </location>
</feature>